<dbReference type="InterPro" id="IPR001138">
    <property type="entry name" value="Zn2Cys6_DnaBD"/>
</dbReference>
<dbReference type="OrthoDB" id="424974at2759"/>
<feature type="region of interest" description="Disordered" evidence="4">
    <location>
        <begin position="579"/>
        <end position="612"/>
    </location>
</feature>
<keyword evidence="2" id="KW-0479">Metal-binding</keyword>
<sequence>MQKARIASSEKQKVTLSCEQCRQRKTRCDKTHPCASCKRSDLECTLVHRHRLARGRAGTDKTKDADLKDRVAKLENILVDWQSNKDSRTVQKAPTPPLEDGQGANNERADDSFWATLNHQVAGIRETLDEFPDDESDVPSQSALPSATNGSSFQDFDMILFGASSCVVNPVLLEAIPRPILTALLDTYIYRVDSILKVTHLPSLRSLLLSEAPGWSEPLDCTSREALRFAMCFTAVCTLTEAESRKMFMETKDKTINRFRLATEVMLSRAKLLTTSDITVLQAFVIYLAGRRTCTGYKKIWTLIASAVRIEQSLGLDTDDGRFNTPLQREIRQRVWYSIGILDMQAAFDGGSHSVIASNGLLGPLPLNIDDSVVSSAPIRSAFVEQPGLTDMSFSSMTHEALICYRRLTHVPTDSDGQPAKTRQEWTKRSKIVIDWEQRMNERYLQHCDMTQPYQRFMKIVGQDMIVLKKLLVRRPMHRLFSAGPPPADDFDVLKVATDVVERSLLKFTDPSLTPWSWFGWVKWYVLAIMLAELRGHGNGALANRAWKVAEEAFTVFADLVIDDVLWRSVEKLMGKARSTRDGSRGSLLPILTPVNPRATSPHGNLDSSRFSKGDNRFQDNDWTWHADKQAQDRISPFNQNPEPPSETGQSRPQMLPTDVDNSVPETWVDEPEYMSWVNWELFVQDIGNLNEQDMLDSSFGG</sequence>
<feature type="compositionally biased region" description="Polar residues" evidence="4">
    <location>
        <begin position="637"/>
        <end position="653"/>
    </location>
</feature>
<evidence type="ECO:0000256" key="4">
    <source>
        <dbReference type="SAM" id="MobiDB-lite"/>
    </source>
</evidence>
<evidence type="ECO:0000256" key="1">
    <source>
        <dbReference type="ARBA" id="ARBA00004123"/>
    </source>
</evidence>
<dbReference type="EMBL" id="CAJPDR010000006">
    <property type="protein sequence ID" value="CAF9904471.1"/>
    <property type="molecule type" value="Genomic_DNA"/>
</dbReference>
<dbReference type="Pfam" id="PF04082">
    <property type="entry name" value="Fungal_trans"/>
    <property type="match status" value="1"/>
</dbReference>
<dbReference type="Proteomes" id="UP000664203">
    <property type="component" value="Unassembled WGS sequence"/>
</dbReference>
<protein>
    <recommendedName>
        <fullName evidence="5">Zn(2)-C6 fungal-type domain-containing protein</fullName>
    </recommendedName>
</protein>
<dbReference type="PANTHER" id="PTHR31001">
    <property type="entry name" value="UNCHARACTERIZED TRANSCRIPTIONAL REGULATORY PROTEIN"/>
    <property type="match status" value="1"/>
</dbReference>
<accession>A0A8H3ECT5</accession>
<dbReference type="Pfam" id="PF00172">
    <property type="entry name" value="Zn_clus"/>
    <property type="match status" value="1"/>
</dbReference>
<evidence type="ECO:0000259" key="5">
    <source>
        <dbReference type="PROSITE" id="PS50048"/>
    </source>
</evidence>
<keyword evidence="7" id="KW-1185">Reference proteome</keyword>
<dbReference type="GO" id="GO:0003677">
    <property type="term" value="F:DNA binding"/>
    <property type="evidence" value="ECO:0007669"/>
    <property type="project" value="InterPro"/>
</dbReference>
<gene>
    <name evidence="6" type="ORF">ALECFALPRED_008570</name>
</gene>
<comment type="subcellular location">
    <subcellularLocation>
        <location evidence="1">Nucleus</location>
    </subcellularLocation>
</comment>
<reference evidence="6" key="1">
    <citation type="submission" date="2021-03" db="EMBL/GenBank/DDBJ databases">
        <authorList>
            <person name="Tagirdzhanova G."/>
        </authorList>
    </citation>
    <scope>NUCLEOTIDE SEQUENCE</scope>
</reference>
<dbReference type="PROSITE" id="PS00463">
    <property type="entry name" value="ZN2_CY6_FUNGAL_1"/>
    <property type="match status" value="1"/>
</dbReference>
<dbReference type="GO" id="GO:0008270">
    <property type="term" value="F:zinc ion binding"/>
    <property type="evidence" value="ECO:0007669"/>
    <property type="project" value="InterPro"/>
</dbReference>
<evidence type="ECO:0000256" key="2">
    <source>
        <dbReference type="ARBA" id="ARBA00022723"/>
    </source>
</evidence>
<name>A0A8H3ECT5_9LECA</name>
<feature type="domain" description="Zn(2)-C6 fungal-type" evidence="5">
    <location>
        <begin position="17"/>
        <end position="46"/>
    </location>
</feature>
<dbReference type="PROSITE" id="PS50048">
    <property type="entry name" value="ZN2_CY6_FUNGAL_2"/>
    <property type="match status" value="1"/>
</dbReference>
<dbReference type="InterPro" id="IPR007219">
    <property type="entry name" value="XnlR_reg_dom"/>
</dbReference>
<evidence type="ECO:0000256" key="3">
    <source>
        <dbReference type="ARBA" id="ARBA00023242"/>
    </source>
</evidence>
<feature type="compositionally biased region" description="Polar residues" evidence="4">
    <location>
        <begin position="598"/>
        <end position="609"/>
    </location>
</feature>
<dbReference type="CDD" id="cd00067">
    <property type="entry name" value="GAL4"/>
    <property type="match status" value="1"/>
</dbReference>
<feature type="region of interest" description="Disordered" evidence="4">
    <location>
        <begin position="85"/>
        <end position="107"/>
    </location>
</feature>
<dbReference type="SMART" id="SM00066">
    <property type="entry name" value="GAL4"/>
    <property type="match status" value="1"/>
</dbReference>
<dbReference type="SMART" id="SM00906">
    <property type="entry name" value="Fungal_trans"/>
    <property type="match status" value="1"/>
</dbReference>
<dbReference type="CDD" id="cd12148">
    <property type="entry name" value="fungal_TF_MHR"/>
    <property type="match status" value="1"/>
</dbReference>
<dbReference type="Gene3D" id="4.10.240.10">
    <property type="entry name" value="Zn(2)-C6 fungal-type DNA-binding domain"/>
    <property type="match status" value="1"/>
</dbReference>
<feature type="region of interest" description="Disordered" evidence="4">
    <location>
        <begin position="635"/>
        <end position="665"/>
    </location>
</feature>
<proteinExistence type="predicted"/>
<dbReference type="GO" id="GO:0000981">
    <property type="term" value="F:DNA-binding transcription factor activity, RNA polymerase II-specific"/>
    <property type="evidence" value="ECO:0007669"/>
    <property type="project" value="InterPro"/>
</dbReference>
<evidence type="ECO:0000313" key="6">
    <source>
        <dbReference type="EMBL" id="CAF9904471.1"/>
    </source>
</evidence>
<keyword evidence="3" id="KW-0539">Nucleus</keyword>
<evidence type="ECO:0000313" key="7">
    <source>
        <dbReference type="Proteomes" id="UP000664203"/>
    </source>
</evidence>
<dbReference type="InterPro" id="IPR050613">
    <property type="entry name" value="Sec_Metabolite_Reg"/>
</dbReference>
<organism evidence="6 7">
    <name type="scientific">Alectoria fallacina</name>
    <dbReference type="NCBI Taxonomy" id="1903189"/>
    <lineage>
        <taxon>Eukaryota</taxon>
        <taxon>Fungi</taxon>
        <taxon>Dikarya</taxon>
        <taxon>Ascomycota</taxon>
        <taxon>Pezizomycotina</taxon>
        <taxon>Lecanoromycetes</taxon>
        <taxon>OSLEUM clade</taxon>
        <taxon>Lecanoromycetidae</taxon>
        <taxon>Lecanorales</taxon>
        <taxon>Lecanorineae</taxon>
        <taxon>Parmeliaceae</taxon>
        <taxon>Alectoria</taxon>
    </lineage>
</organism>
<dbReference type="GO" id="GO:0005634">
    <property type="term" value="C:nucleus"/>
    <property type="evidence" value="ECO:0007669"/>
    <property type="project" value="UniProtKB-SubCell"/>
</dbReference>
<dbReference type="InterPro" id="IPR036864">
    <property type="entry name" value="Zn2-C6_fun-type_DNA-bd_sf"/>
</dbReference>
<dbReference type="AlphaFoldDB" id="A0A8H3ECT5"/>
<dbReference type="GO" id="GO:0006351">
    <property type="term" value="P:DNA-templated transcription"/>
    <property type="evidence" value="ECO:0007669"/>
    <property type="project" value="InterPro"/>
</dbReference>
<dbReference type="PANTHER" id="PTHR31001:SF50">
    <property type="entry name" value="ZN(II)2CYS6 TRANSCRIPTION FACTOR (EUROFUNG)"/>
    <property type="match status" value="1"/>
</dbReference>
<comment type="caution">
    <text evidence="6">The sequence shown here is derived from an EMBL/GenBank/DDBJ whole genome shotgun (WGS) entry which is preliminary data.</text>
</comment>
<dbReference type="SUPFAM" id="SSF57701">
    <property type="entry name" value="Zn2/Cys6 DNA-binding domain"/>
    <property type="match status" value="1"/>
</dbReference>